<keyword evidence="7" id="KW-0206">Cytoskeleton</keyword>
<dbReference type="PANTHER" id="PTHR31078">
    <property type="entry name" value="CILIA- AND FLAGELLA-ASSOCIATED PROTEIN 300"/>
    <property type="match status" value="1"/>
</dbReference>
<dbReference type="PROSITE" id="PS00475">
    <property type="entry name" value="RIBOSOMAL_L15"/>
    <property type="match status" value="1"/>
</dbReference>
<evidence type="ECO:0000256" key="5">
    <source>
        <dbReference type="ARBA" id="ARBA00022490"/>
    </source>
</evidence>
<dbReference type="Pfam" id="PF00828">
    <property type="entry name" value="Ribosomal_L27A"/>
    <property type="match status" value="1"/>
</dbReference>
<evidence type="ECO:0000256" key="2">
    <source>
        <dbReference type="ARBA" id="ARBA00007320"/>
    </source>
</evidence>
<comment type="subcellular location">
    <subcellularLocation>
        <location evidence="1">Cytoplasm</location>
        <location evidence="1">Cytoskeleton</location>
        <location evidence="1">Cilium axoneme</location>
    </subcellularLocation>
</comment>
<dbReference type="InterPro" id="IPR036227">
    <property type="entry name" value="Ribosomal_uL15/eL18_sf"/>
</dbReference>
<name>A0ABQ9XXQ5_9EUKA</name>
<dbReference type="GO" id="GO:0005840">
    <property type="term" value="C:ribosome"/>
    <property type="evidence" value="ECO:0007669"/>
    <property type="project" value="UniProtKB-KW"/>
</dbReference>
<dbReference type="Gene3D" id="3.100.10.10">
    <property type="match status" value="1"/>
</dbReference>
<protein>
    <recommendedName>
        <fullName evidence="4">Cilia- and flagella-associated protein 300</fullName>
    </recommendedName>
</protein>
<dbReference type="Pfam" id="PF14926">
    <property type="entry name" value="CFAP300"/>
    <property type="match status" value="1"/>
</dbReference>
<organism evidence="13 14">
    <name type="scientific">Blattamonas nauphoetae</name>
    <dbReference type="NCBI Taxonomy" id="2049346"/>
    <lineage>
        <taxon>Eukaryota</taxon>
        <taxon>Metamonada</taxon>
        <taxon>Preaxostyla</taxon>
        <taxon>Oxymonadida</taxon>
        <taxon>Blattamonas</taxon>
    </lineage>
</organism>
<dbReference type="InterPro" id="IPR029416">
    <property type="entry name" value="CFAP300"/>
</dbReference>
<evidence type="ECO:0000256" key="4">
    <source>
        <dbReference type="ARBA" id="ARBA00022174"/>
    </source>
</evidence>
<evidence type="ECO:0000256" key="10">
    <source>
        <dbReference type="RuleBase" id="RU003888"/>
    </source>
</evidence>
<dbReference type="InterPro" id="IPR021131">
    <property type="entry name" value="Ribosomal_uL15/eL18"/>
</dbReference>
<dbReference type="PANTHER" id="PTHR31078:SF1">
    <property type="entry name" value="CILIA- AND FLAGELLA-ASSOCIATED PROTEIN 300"/>
    <property type="match status" value="1"/>
</dbReference>
<proteinExistence type="inferred from homology"/>
<gene>
    <name evidence="13" type="ORF">BLNAU_8847</name>
</gene>
<evidence type="ECO:0000256" key="1">
    <source>
        <dbReference type="ARBA" id="ARBA00004430"/>
    </source>
</evidence>
<evidence type="ECO:0000256" key="6">
    <source>
        <dbReference type="ARBA" id="ARBA00022980"/>
    </source>
</evidence>
<dbReference type="EMBL" id="JARBJD010000058">
    <property type="protein sequence ID" value="KAK2956283.1"/>
    <property type="molecule type" value="Genomic_DNA"/>
</dbReference>
<comment type="caution">
    <text evidence="13">The sequence shown here is derived from an EMBL/GenBank/DDBJ whole genome shotgun (WGS) entry which is preliminary data.</text>
</comment>
<evidence type="ECO:0000313" key="13">
    <source>
        <dbReference type="EMBL" id="KAK2956283.1"/>
    </source>
</evidence>
<evidence type="ECO:0000259" key="12">
    <source>
        <dbReference type="Pfam" id="PF00828"/>
    </source>
</evidence>
<keyword evidence="9 10" id="KW-0687">Ribonucleoprotein</keyword>
<evidence type="ECO:0000256" key="9">
    <source>
        <dbReference type="ARBA" id="ARBA00023274"/>
    </source>
</evidence>
<evidence type="ECO:0000256" key="8">
    <source>
        <dbReference type="ARBA" id="ARBA00023273"/>
    </source>
</evidence>
<keyword evidence="6 10" id="KW-0689">Ribosomal protein</keyword>
<comment type="similarity">
    <text evidence="2 10">Belongs to the universal ribosomal protein uL15 family.</text>
</comment>
<evidence type="ECO:0000256" key="11">
    <source>
        <dbReference type="SAM" id="MobiDB-lite"/>
    </source>
</evidence>
<reference evidence="13 14" key="1">
    <citation type="journal article" date="2022" name="bioRxiv">
        <title>Genomics of Preaxostyla Flagellates Illuminates Evolutionary Transitions and the Path Towards Mitochondrial Loss.</title>
        <authorList>
            <person name="Novak L.V.F."/>
            <person name="Treitli S.C."/>
            <person name="Pyrih J."/>
            <person name="Halakuc P."/>
            <person name="Pipaliya S.V."/>
            <person name="Vacek V."/>
            <person name="Brzon O."/>
            <person name="Soukal P."/>
            <person name="Eme L."/>
            <person name="Dacks J.B."/>
            <person name="Karnkowska A."/>
            <person name="Elias M."/>
            <person name="Hampl V."/>
        </authorList>
    </citation>
    <scope>NUCLEOTIDE SEQUENCE [LARGE SCALE GENOMIC DNA]</scope>
    <source>
        <strain evidence="13">NAU3</strain>
        <tissue evidence="13">Gut</tissue>
    </source>
</reference>
<evidence type="ECO:0000256" key="3">
    <source>
        <dbReference type="ARBA" id="ARBA00009205"/>
    </source>
</evidence>
<comment type="similarity">
    <text evidence="3">Belongs to the CFAP300 family.</text>
</comment>
<accession>A0ABQ9XXQ5</accession>
<dbReference type="SUPFAM" id="SSF52080">
    <property type="entry name" value="Ribosomal proteins L15p and L18e"/>
    <property type="match status" value="1"/>
</dbReference>
<keyword evidence="14" id="KW-1185">Reference proteome</keyword>
<evidence type="ECO:0000313" key="14">
    <source>
        <dbReference type="Proteomes" id="UP001281761"/>
    </source>
</evidence>
<dbReference type="HAMAP" id="MF_01341">
    <property type="entry name" value="Ribosomal_uL15"/>
    <property type="match status" value="1"/>
</dbReference>
<feature type="domain" description="Large ribosomal subunit protein uL15/eL18" evidence="12">
    <location>
        <begin position="336"/>
        <end position="405"/>
    </location>
</feature>
<dbReference type="Proteomes" id="UP001281761">
    <property type="component" value="Unassembled WGS sequence"/>
</dbReference>
<sequence length="413" mass="46954">MSRTQWNFHRTDPQFRHTSSRDLRENLMKWGLDTCTKFARFTFDEQVLSHEYENIVRSFINSELGQGFLGIRPKEKGLASLGQTVKIDTILLDPLPCTFTDLTFLEKLNQHRIVRSNGAIAGCFLVDHPDIEVNDKLREVLVCEDSENYHIYSPAERNEFLFHLFTHLVIGGELCQSEVTIDAYLEAAKILYKDFVSVQKNATSGEIEVRSRVYQVARSSSALKAADGTTIHLYQGKDQTHPRNATYFVVDPGRKTLTGVQARKMVTHLKQTRKRRGDVSMGYGRVGKHRKHPGGRGNNGAFQHNRILFAKYHPGYVGKKGIKVYHKQPAHYYKPIVNLDTIWSLVSEQKRKNVPKGKLPVIDVVKAGYFKVLGKGVLPKIPVCIRAREFSNDAKRKIRAIGGVAEVLKTKKH</sequence>
<dbReference type="InterPro" id="IPR030878">
    <property type="entry name" value="Ribosomal_uL15"/>
</dbReference>
<dbReference type="InterPro" id="IPR001196">
    <property type="entry name" value="Ribosomal_uL15_CS"/>
</dbReference>
<evidence type="ECO:0000256" key="7">
    <source>
        <dbReference type="ARBA" id="ARBA00023212"/>
    </source>
</evidence>
<keyword evidence="5" id="KW-0963">Cytoplasm</keyword>
<feature type="region of interest" description="Disordered" evidence="11">
    <location>
        <begin position="280"/>
        <end position="299"/>
    </location>
</feature>
<keyword evidence="8" id="KW-0966">Cell projection</keyword>